<dbReference type="Pfam" id="PF04055">
    <property type="entry name" value="Radical_SAM"/>
    <property type="match status" value="1"/>
</dbReference>
<protein>
    <submittedName>
        <fullName evidence="6">Radical SAM protein</fullName>
    </submittedName>
</protein>
<reference evidence="6 7" key="1">
    <citation type="submission" date="2017-08" db="EMBL/GenBank/DDBJ databases">
        <title>The complete genome sequence of Nocardiopsis gilva YIM 90087.</title>
        <authorList>
            <person name="Yin M."/>
            <person name="Tang S."/>
        </authorList>
    </citation>
    <scope>NUCLEOTIDE SEQUENCE [LARGE SCALE GENOMIC DNA]</scope>
    <source>
        <strain evidence="6 7">YIM 90087</strain>
    </source>
</reference>
<dbReference type="InterPro" id="IPR050377">
    <property type="entry name" value="Radical_SAM_PqqE_MftC-like"/>
</dbReference>
<keyword evidence="4" id="KW-0411">Iron-sulfur</keyword>
<dbReference type="GO" id="GO:0051536">
    <property type="term" value="F:iron-sulfur cluster binding"/>
    <property type="evidence" value="ECO:0007669"/>
    <property type="project" value="UniProtKB-KW"/>
</dbReference>
<dbReference type="InterPro" id="IPR007197">
    <property type="entry name" value="rSAM"/>
</dbReference>
<dbReference type="PANTHER" id="PTHR11228">
    <property type="entry name" value="RADICAL SAM DOMAIN PROTEIN"/>
    <property type="match status" value="1"/>
</dbReference>
<evidence type="ECO:0000256" key="3">
    <source>
        <dbReference type="ARBA" id="ARBA00023004"/>
    </source>
</evidence>
<proteinExistence type="predicted"/>
<dbReference type="SFLD" id="SFLDG01067">
    <property type="entry name" value="SPASM/twitch_domain_containing"/>
    <property type="match status" value="1"/>
</dbReference>
<keyword evidence="3" id="KW-0408">Iron</keyword>
<name>A0A223RZT9_9ACTN</name>
<dbReference type="GO" id="GO:0003824">
    <property type="term" value="F:catalytic activity"/>
    <property type="evidence" value="ECO:0007669"/>
    <property type="project" value="InterPro"/>
</dbReference>
<dbReference type="SFLD" id="SFLDS00029">
    <property type="entry name" value="Radical_SAM"/>
    <property type="match status" value="1"/>
</dbReference>
<dbReference type="Gene3D" id="3.20.20.70">
    <property type="entry name" value="Aldolase class I"/>
    <property type="match status" value="1"/>
</dbReference>
<evidence type="ECO:0000259" key="5">
    <source>
        <dbReference type="PROSITE" id="PS51918"/>
    </source>
</evidence>
<evidence type="ECO:0000256" key="2">
    <source>
        <dbReference type="ARBA" id="ARBA00022723"/>
    </source>
</evidence>
<evidence type="ECO:0000256" key="1">
    <source>
        <dbReference type="ARBA" id="ARBA00022691"/>
    </source>
</evidence>
<dbReference type="AlphaFoldDB" id="A0A223RZT9"/>
<dbReference type="Proteomes" id="UP000215005">
    <property type="component" value="Chromosome"/>
</dbReference>
<dbReference type="InterPro" id="IPR013785">
    <property type="entry name" value="Aldolase_TIM"/>
</dbReference>
<evidence type="ECO:0000313" key="6">
    <source>
        <dbReference type="EMBL" id="ASU81395.1"/>
    </source>
</evidence>
<dbReference type="GO" id="GO:0046872">
    <property type="term" value="F:metal ion binding"/>
    <property type="evidence" value="ECO:0007669"/>
    <property type="project" value="UniProtKB-KW"/>
</dbReference>
<gene>
    <name evidence="6" type="ORF">CDO52_00120</name>
</gene>
<feature type="domain" description="Radical SAM core" evidence="5">
    <location>
        <begin position="71"/>
        <end position="295"/>
    </location>
</feature>
<dbReference type="SUPFAM" id="SSF102114">
    <property type="entry name" value="Radical SAM enzymes"/>
    <property type="match status" value="1"/>
</dbReference>
<keyword evidence="1" id="KW-0949">S-adenosyl-L-methionine</keyword>
<keyword evidence="2" id="KW-0479">Metal-binding</keyword>
<sequence>MHELIVAPFLDSYLVLRPGRANGMKLPAHRYLELADAPAGSTVPGWLAAAADRAFGLDLADQPLTPTVLIRKPSPYGYVRASYELNLGCNYDCEHCYLGLKRFEGLPWPQRERLLHIMRDAGVVWVQLTGGEPLIDKLFPDVYQLAYELGMMISISSNGSRLSNPHILDLLTSRRPYRLTLSVYGATEDSYDGMTRRRGSYRKFIKGLDAAVEADLPVQLSVVVSERNADEVDAMVDMATSRGISHHVYVNMSPTIYGDGSVLTTQSAEHLRERKPFTGCNAGHTFFHADPHGRASICKIGRDDAIDLMSEGIEGLARLGEVADRLMLRTGGCSGCALSGSCTVCRPLASQYQQAKAPLKMYCQHGRREEVTP</sequence>
<evidence type="ECO:0000313" key="7">
    <source>
        <dbReference type="Proteomes" id="UP000215005"/>
    </source>
</evidence>
<accession>A0A223RZT9</accession>
<dbReference type="InterPro" id="IPR058240">
    <property type="entry name" value="rSAM_sf"/>
</dbReference>
<organism evidence="6 7">
    <name type="scientific">Nocardiopsis gilva YIM 90087</name>
    <dbReference type="NCBI Taxonomy" id="1235441"/>
    <lineage>
        <taxon>Bacteria</taxon>
        <taxon>Bacillati</taxon>
        <taxon>Actinomycetota</taxon>
        <taxon>Actinomycetes</taxon>
        <taxon>Streptosporangiales</taxon>
        <taxon>Nocardiopsidaceae</taxon>
        <taxon>Nocardiopsis</taxon>
    </lineage>
</organism>
<evidence type="ECO:0000256" key="4">
    <source>
        <dbReference type="ARBA" id="ARBA00023014"/>
    </source>
</evidence>
<dbReference type="PANTHER" id="PTHR11228:SF7">
    <property type="entry name" value="PQQA PEPTIDE CYCLASE"/>
    <property type="match status" value="1"/>
</dbReference>
<dbReference type="PROSITE" id="PS51918">
    <property type="entry name" value="RADICAL_SAM"/>
    <property type="match status" value="1"/>
</dbReference>
<dbReference type="KEGG" id="ngv:CDO52_00120"/>
<dbReference type="OrthoDB" id="9782387at2"/>
<keyword evidence="7" id="KW-1185">Reference proteome</keyword>
<dbReference type="RefSeq" id="WP_017619377.1">
    <property type="nucleotide sequence ID" value="NZ_ANBG01000240.1"/>
</dbReference>
<dbReference type="CDD" id="cd01335">
    <property type="entry name" value="Radical_SAM"/>
    <property type="match status" value="1"/>
</dbReference>
<dbReference type="EMBL" id="CP022753">
    <property type="protein sequence ID" value="ASU81395.1"/>
    <property type="molecule type" value="Genomic_DNA"/>
</dbReference>